<proteinExistence type="inferred from homology"/>
<sequence>MTAAPVPIEQADFRTLRSTLGCFATGVTIVTAVSPDGTRAGVTANSFTSVSLDPPLVSVNLGRKLHSLPVFRAARSFAINVLSERQLDLARIFATPRADKWHGIEVVHGLSGCPLIGGAAGVFECEKHAAYDGGDHEIFVGRVYHAYAAAELRPLIFHGGEFTTLAQSLAMKINMLPP</sequence>
<dbReference type="AlphaFoldDB" id="A0A6L3T031"/>
<dbReference type="PANTHER" id="PTHR30466">
    <property type="entry name" value="FLAVIN REDUCTASE"/>
    <property type="match status" value="1"/>
</dbReference>
<dbReference type="InterPro" id="IPR050268">
    <property type="entry name" value="NADH-dep_flavin_reductase"/>
</dbReference>
<dbReference type="RefSeq" id="WP_151002805.1">
    <property type="nucleotide sequence ID" value="NZ_BPQY01000366.1"/>
</dbReference>
<keyword evidence="5" id="KW-1185">Reference proteome</keyword>
<comment type="caution">
    <text evidence="4">The sequence shown here is derived from an EMBL/GenBank/DDBJ whole genome shotgun (WGS) entry which is preliminary data.</text>
</comment>
<accession>A0A6L3T031</accession>
<feature type="domain" description="Flavin reductase like" evidence="3">
    <location>
        <begin position="20"/>
        <end position="164"/>
    </location>
</feature>
<evidence type="ECO:0000313" key="5">
    <source>
        <dbReference type="Proteomes" id="UP000474159"/>
    </source>
</evidence>
<dbReference type="OrthoDB" id="9792858at2"/>
<dbReference type="EMBL" id="VZZK01000030">
    <property type="protein sequence ID" value="KAB1076465.1"/>
    <property type="molecule type" value="Genomic_DNA"/>
</dbReference>
<comment type="similarity">
    <text evidence="1">Belongs to the non-flavoprotein flavin reductase family.</text>
</comment>
<dbReference type="Pfam" id="PF01613">
    <property type="entry name" value="Flavin_Reduct"/>
    <property type="match status" value="1"/>
</dbReference>
<dbReference type="PANTHER" id="PTHR30466:SF11">
    <property type="entry name" value="FLAVIN-DEPENDENT MONOOXYGENASE, REDUCTASE SUBUNIT HSAB"/>
    <property type="match status" value="1"/>
</dbReference>
<dbReference type="Proteomes" id="UP000474159">
    <property type="component" value="Unassembled WGS sequence"/>
</dbReference>
<dbReference type="GO" id="GO:0042602">
    <property type="term" value="F:riboflavin reductase (NADPH) activity"/>
    <property type="evidence" value="ECO:0007669"/>
    <property type="project" value="TreeGrafter"/>
</dbReference>
<evidence type="ECO:0000313" key="4">
    <source>
        <dbReference type="EMBL" id="KAB1076465.1"/>
    </source>
</evidence>
<protein>
    <submittedName>
        <fullName evidence="4">Flavin reductase family protein</fullName>
    </submittedName>
</protein>
<evidence type="ECO:0000256" key="1">
    <source>
        <dbReference type="ARBA" id="ARBA00008898"/>
    </source>
</evidence>
<evidence type="ECO:0000259" key="3">
    <source>
        <dbReference type="SMART" id="SM00903"/>
    </source>
</evidence>
<keyword evidence="2" id="KW-0560">Oxidoreductase</keyword>
<dbReference type="InterPro" id="IPR002563">
    <property type="entry name" value="Flavin_Rdtase-like_dom"/>
</dbReference>
<gene>
    <name evidence="4" type="ORF">F6X53_23400</name>
</gene>
<dbReference type="InterPro" id="IPR012349">
    <property type="entry name" value="Split_barrel_FMN-bd"/>
</dbReference>
<name>A0A6L3T031_9HYPH</name>
<reference evidence="4 5" key="1">
    <citation type="submission" date="2019-09" db="EMBL/GenBank/DDBJ databases">
        <title>YIM 48816 draft genome.</title>
        <authorList>
            <person name="Jiang L."/>
        </authorList>
    </citation>
    <scope>NUCLEOTIDE SEQUENCE [LARGE SCALE GENOMIC DNA]</scope>
    <source>
        <strain evidence="4 5">YIM 48816</strain>
    </source>
</reference>
<dbReference type="SUPFAM" id="SSF50475">
    <property type="entry name" value="FMN-binding split barrel"/>
    <property type="match status" value="1"/>
</dbReference>
<dbReference type="GO" id="GO:0010181">
    <property type="term" value="F:FMN binding"/>
    <property type="evidence" value="ECO:0007669"/>
    <property type="project" value="InterPro"/>
</dbReference>
<organism evidence="4 5">
    <name type="scientific">Methylobacterium soli</name>
    <dbReference type="NCBI Taxonomy" id="553447"/>
    <lineage>
        <taxon>Bacteria</taxon>
        <taxon>Pseudomonadati</taxon>
        <taxon>Pseudomonadota</taxon>
        <taxon>Alphaproteobacteria</taxon>
        <taxon>Hyphomicrobiales</taxon>
        <taxon>Methylobacteriaceae</taxon>
        <taxon>Methylobacterium</taxon>
    </lineage>
</organism>
<dbReference type="SMART" id="SM00903">
    <property type="entry name" value="Flavin_Reduct"/>
    <property type="match status" value="1"/>
</dbReference>
<dbReference type="Gene3D" id="2.30.110.10">
    <property type="entry name" value="Electron Transport, Fmn-binding Protein, Chain A"/>
    <property type="match status" value="1"/>
</dbReference>
<evidence type="ECO:0000256" key="2">
    <source>
        <dbReference type="ARBA" id="ARBA00023002"/>
    </source>
</evidence>